<dbReference type="PANTHER" id="PTHR45527">
    <property type="entry name" value="NONRIBOSOMAL PEPTIDE SYNTHETASE"/>
    <property type="match status" value="1"/>
</dbReference>
<comment type="cofactor">
    <cofactor evidence="1">
        <name>pantetheine 4'-phosphate</name>
        <dbReference type="ChEBI" id="CHEBI:47942"/>
    </cofactor>
</comment>
<dbReference type="Pfam" id="PF00550">
    <property type="entry name" value="PP-binding"/>
    <property type="match status" value="2"/>
</dbReference>
<dbReference type="EMBL" id="JAHHIF010000063">
    <property type="protein sequence ID" value="MBW4548499.1"/>
    <property type="molecule type" value="Genomic_DNA"/>
</dbReference>
<keyword evidence="4" id="KW-0597">Phosphoprotein</keyword>
<dbReference type="Pfam" id="PF00668">
    <property type="entry name" value="Condensation"/>
    <property type="match status" value="2"/>
</dbReference>
<evidence type="ECO:0000313" key="6">
    <source>
        <dbReference type="EMBL" id="MBW4548499.1"/>
    </source>
</evidence>
<dbReference type="PROSITE" id="PS50075">
    <property type="entry name" value="CARRIER"/>
    <property type="match status" value="2"/>
</dbReference>
<feature type="domain" description="Carrier" evidence="5">
    <location>
        <begin position="2044"/>
        <end position="2119"/>
    </location>
</feature>
<dbReference type="NCBIfam" id="TIGR01733">
    <property type="entry name" value="AA-adenyl-dom"/>
    <property type="match status" value="2"/>
</dbReference>
<dbReference type="FunFam" id="3.40.50.12780:FF:000012">
    <property type="entry name" value="Non-ribosomal peptide synthetase"/>
    <property type="match status" value="1"/>
</dbReference>
<dbReference type="Gene3D" id="1.10.1200.10">
    <property type="entry name" value="ACP-like"/>
    <property type="match status" value="2"/>
</dbReference>
<dbReference type="PROSITE" id="PS00012">
    <property type="entry name" value="PHOSPHOPANTETHEINE"/>
    <property type="match status" value="1"/>
</dbReference>
<dbReference type="InterPro" id="IPR036736">
    <property type="entry name" value="ACP-like_sf"/>
</dbReference>
<dbReference type="Gene3D" id="2.30.38.10">
    <property type="entry name" value="Luciferase, Domain 3"/>
    <property type="match status" value="1"/>
</dbReference>
<dbReference type="NCBIfam" id="NF003417">
    <property type="entry name" value="PRK04813.1"/>
    <property type="match status" value="2"/>
</dbReference>
<dbReference type="FunFam" id="1.10.1200.10:FF:000005">
    <property type="entry name" value="Nonribosomal peptide synthetase 1"/>
    <property type="match status" value="2"/>
</dbReference>
<dbReference type="CDD" id="cd05930">
    <property type="entry name" value="A_NRPS"/>
    <property type="match status" value="2"/>
</dbReference>
<evidence type="ECO:0000256" key="3">
    <source>
        <dbReference type="ARBA" id="ARBA00022450"/>
    </source>
</evidence>
<comment type="caution">
    <text evidence="6">The sequence shown here is derived from an EMBL/GenBank/DDBJ whole genome shotgun (WGS) entry which is preliminary data.</text>
</comment>
<evidence type="ECO:0000313" key="7">
    <source>
        <dbReference type="Proteomes" id="UP000753908"/>
    </source>
</evidence>
<dbReference type="InterPro" id="IPR001031">
    <property type="entry name" value="Thioesterase"/>
</dbReference>
<dbReference type="GO" id="GO:0031177">
    <property type="term" value="F:phosphopantetheine binding"/>
    <property type="evidence" value="ECO:0007669"/>
    <property type="project" value="InterPro"/>
</dbReference>
<dbReference type="Gene3D" id="3.40.50.1820">
    <property type="entry name" value="alpha/beta hydrolase"/>
    <property type="match status" value="1"/>
</dbReference>
<dbReference type="InterPro" id="IPR020845">
    <property type="entry name" value="AMP-binding_CS"/>
</dbReference>
<dbReference type="InterPro" id="IPR009081">
    <property type="entry name" value="PP-bd_ACP"/>
</dbReference>
<comment type="similarity">
    <text evidence="2">Belongs to the ATP-dependent AMP-binding enzyme family.</text>
</comment>
<dbReference type="InterPro" id="IPR006162">
    <property type="entry name" value="Ppantetheine_attach_site"/>
</dbReference>
<dbReference type="GO" id="GO:0043041">
    <property type="term" value="P:amino acid activation for nonribosomal peptide biosynthetic process"/>
    <property type="evidence" value="ECO:0007669"/>
    <property type="project" value="TreeGrafter"/>
</dbReference>
<evidence type="ECO:0000256" key="4">
    <source>
        <dbReference type="ARBA" id="ARBA00022553"/>
    </source>
</evidence>
<dbReference type="InterPro" id="IPR020806">
    <property type="entry name" value="PKS_PP-bd"/>
</dbReference>
<sequence length="2408" mass="271127">MSSDQQMLLAARAYEPQRYYYIKQLIGSLDENLNVSALIQSWHRVLEQYPVLRSRFHEDSSNQLVQSASHQMKLPVEQQDWCQLSTSEQENRLQDYLQRDRKRGFDFNEALLMRLAVFQLAESDYKLVWTFHPMLLDDQGLLIVLKEVFSVYEAICQNQEYQLPESCPYQDNVTQLHQYLPTQAEAYWRQLLRGFTTPTPLPGFHSQLSVATDSKTWTKSYGVQEVRLSIEATSALQSLAKEHELTLHTIVQGVWALLLSRYSGQEDVVFGTVRDYRPSALDGMESIVGRFTNILPMRVQVEHEMSLLPWLKKLQSQWIALGNYEQTPLVQIQKWGEVPEETSLFESILEFENYPLNCVLQDACWENREFELIKQINSPLTVSGFAYPELLLKIDYDAQHFEQATIVSILEQFQHLLEQVVEHPEERIANISLVTPKAKLLLPNPAQILCPVQAQPQYELVTTLFTDWVNRTPEHLALCQGDRSLTYAQLAQSARDLAQILLTDGVDRGDTVAVFGSRSFGLIASMLGVFLSGGVLLTIDWNLPLQRQQLMLRAAKAKSLLYIGEYRPEDEWLSESLTIIQVDSDTGRAINTPEVAKKPEALSLPELSFDDAAYIFFTSGTTGVPKGVLGCHKGLSHFLTWQRQTFAVGQQDRSAQLTGLSFDVVLRDIFLPLTSGATLFLPALEDYLEPTQILPWLEREQISLLHTVPSLAQTWLLKVSPGISLGSLRWVFFAGEPLQETLIRQWREAFPNSGEIANFYGPTETTLAKFCYQVPRDLLSGVQPVGWPQPETQGLILGKNNQLCGIGEAGEIVIRTPFRSLGYINASEENQRRFVPNPFRDDPQDLLYHTGDRGRYRYDGSLEILGRIDNQVKIRGVRIEPGEIETVLDQHSGVRTTVVIAREDVPGDKRLVAYVVPNQAQIPTITELRSFLKERLPIYMVPSAFVMLEALPLTPNGKIDRRTLPIPETSRKELDGSFVAPRTPTEEILATIWGDILNVEVGIHNNFFELGGHSLLAIQLISRLRDTFSVELPVQFLFDSATVATLAERIDASRHQSQAVPPIQPIDRDGTLSLSSGQARLWFLDQLDGQSPTYNLPIALHLSGLLQVEVLEKAIAEIIRRHEVLRTTFLAVNSSPVQTIAANLTVPLSIVDLQAFPEADRFAEAQRLTTEEVQQPFDLTQGALVRVTLLRLGEEEHVLVVTMHHIVSDGWSMGIVIRELAALYNAFSKGVPSPLPELPIQYADFAHWQRQWLKGEVLETQVNYWKQQLAGAPALLELPTDRPRPAIQSFQGRAEFFQLNAELTQRLKILSQQSGGTLYMTLLAAFATLLSRYSNQENILVGSPIANRNRSETDSLIGFFVNTLVLSTDLQGNPTFSELLRRVRQVALDAYAHQDVPFEQLVEVLNPERNLSYHPLFQVMFVLDNALTKLEVPGLSLTHWDVETKTAKFDLNLLMEETEQGLKGRWEYKTDLFDAATITRMTGHFQTLLEAIATNPEQHILELPLLSEAERHQLLVEWNDTQADYPKDTFLHQLFEAQVEQTPDAVAVKYKDQPWTYRELNARANQIAHHLQALGVGPEVLVGIFVERSLEMIAGLLGILKAGGAYVPLDPNYPKERLADLLSDSQAPVLLTQEKLVTKLPEYEAHVVCLDKDWEVISQQSQENPVSDVRPNNLAYIIYTSGSTGKPKGVAIEHCGAVNTIIDINERFQVGTKDRLLAVCSLNFDLSVYDVFGLLAVGGTIIVPEASLGPNPAHWLELMVKEQVTFWNSAPPVMQLFVSYVANQSNVSLPSLRLVLLSGDWIPVTLPNQLKALSEKVQVISLGGATEASIWSIYYPIETVDATWKSIPYGKPLANQQFYILDSQLQPVPIGVTGELHIGGDGLARCYFNRPELTQERFIPNPLSDTSGTRLYKTGDLGRYLPDGNIEFLGRLDHQVKIRGFRIELGEIETVLTQHPQVRETLIVAREDRPGNKYLVAYVIPQKGQAPTINELRSFLKQTLPDYMVPSAFVMLDLLPLTPNGKIDRKALPIPDQTSQELEKTFVAPRNELERQLTKVWEKVLGIQPIGVRDNFFELGGHSLLAATLWNEIEKVAGKSLPIATLFQSPTIEQLANMFREGGGAPSCSSLMVIQPGGSKPPLFCIHVLGRGLEFYRPMARYMDPEQPMYGLTTEIATLDKKQVPPNRVEDLAAFYIKEMRILQPEGPYHLIGVSFGGEVAFELAQQLLAQGQKVALLVLLDTRTKNAVKYSPSSDRLSVYLRNLSQRGPAYILEKLHEKMKGSQGNLERYCQELQCKFYQSIRHPLPPPLLEFTYRKLNTQASQAYVPQVYPGRVTLFRASKHEFEDRINYSLDPEFGWGDLVTGGLEIHQVSGDHLSMLKEPHVQGLAEKLRDCLSKALAMSTCSSETRV</sequence>
<dbReference type="InterPro" id="IPR010071">
    <property type="entry name" value="AA_adenyl_dom"/>
</dbReference>
<dbReference type="SUPFAM" id="SSF52777">
    <property type="entry name" value="CoA-dependent acyltransferases"/>
    <property type="match status" value="4"/>
</dbReference>
<organism evidence="6 7">
    <name type="scientific">Symplocastrum torsivum CPER-KK1</name>
    <dbReference type="NCBI Taxonomy" id="450513"/>
    <lineage>
        <taxon>Bacteria</taxon>
        <taxon>Bacillati</taxon>
        <taxon>Cyanobacteriota</taxon>
        <taxon>Cyanophyceae</taxon>
        <taxon>Oscillatoriophycideae</taxon>
        <taxon>Oscillatoriales</taxon>
        <taxon>Microcoleaceae</taxon>
        <taxon>Symplocastrum</taxon>
    </lineage>
</organism>
<dbReference type="PROSITE" id="PS00455">
    <property type="entry name" value="AMP_BINDING"/>
    <property type="match status" value="2"/>
</dbReference>
<dbReference type="SUPFAM" id="SSF47336">
    <property type="entry name" value="ACP-like"/>
    <property type="match status" value="2"/>
</dbReference>
<protein>
    <submittedName>
        <fullName evidence="6">Amino acid adenylation domain-containing protein</fullName>
    </submittedName>
</protein>
<dbReference type="InterPro" id="IPR000873">
    <property type="entry name" value="AMP-dep_synth/lig_dom"/>
</dbReference>
<dbReference type="Gene3D" id="3.40.50.12780">
    <property type="entry name" value="N-terminal domain of ligase-like"/>
    <property type="match status" value="1"/>
</dbReference>
<keyword evidence="3" id="KW-0596">Phosphopantetheine</keyword>
<dbReference type="FunFam" id="2.30.38.10:FF:000001">
    <property type="entry name" value="Non-ribosomal peptide synthetase PvdI"/>
    <property type="match status" value="1"/>
</dbReference>
<dbReference type="FunFam" id="3.40.50.980:FF:000001">
    <property type="entry name" value="Non-ribosomal peptide synthetase"/>
    <property type="match status" value="1"/>
</dbReference>
<dbReference type="GO" id="GO:0003824">
    <property type="term" value="F:catalytic activity"/>
    <property type="evidence" value="ECO:0007669"/>
    <property type="project" value="InterPro"/>
</dbReference>
<proteinExistence type="inferred from homology"/>
<evidence type="ECO:0000256" key="2">
    <source>
        <dbReference type="ARBA" id="ARBA00006432"/>
    </source>
</evidence>
<evidence type="ECO:0000256" key="1">
    <source>
        <dbReference type="ARBA" id="ARBA00001957"/>
    </source>
</evidence>
<dbReference type="Gene3D" id="3.30.559.30">
    <property type="entry name" value="Nonribosomal peptide synthetase, condensation domain"/>
    <property type="match status" value="2"/>
</dbReference>
<accession>A0A951PTB9</accession>
<name>A0A951PTB9_9CYAN</name>
<dbReference type="InterPro" id="IPR023213">
    <property type="entry name" value="CAT-like_dom_sf"/>
</dbReference>
<evidence type="ECO:0000259" key="5">
    <source>
        <dbReference type="PROSITE" id="PS50075"/>
    </source>
</evidence>
<reference evidence="6" key="2">
    <citation type="journal article" date="2022" name="Microbiol. Resour. Announc.">
        <title>Metagenome Sequencing to Explore Phylogenomics of Terrestrial Cyanobacteria.</title>
        <authorList>
            <person name="Ward R.D."/>
            <person name="Stajich J.E."/>
            <person name="Johansen J.R."/>
            <person name="Huntemann M."/>
            <person name="Clum A."/>
            <person name="Foster B."/>
            <person name="Foster B."/>
            <person name="Roux S."/>
            <person name="Palaniappan K."/>
            <person name="Varghese N."/>
            <person name="Mukherjee S."/>
            <person name="Reddy T.B.K."/>
            <person name="Daum C."/>
            <person name="Copeland A."/>
            <person name="Chen I.A."/>
            <person name="Ivanova N.N."/>
            <person name="Kyrpides N.C."/>
            <person name="Shapiro N."/>
            <person name="Eloe-Fadrosh E.A."/>
            <person name="Pietrasiak N."/>
        </authorList>
    </citation>
    <scope>NUCLEOTIDE SEQUENCE</scope>
    <source>
        <strain evidence="6">CPER-KK1</strain>
    </source>
</reference>
<dbReference type="FunFam" id="3.30.559.10:FF:000012">
    <property type="entry name" value="Non-ribosomal peptide synthetase"/>
    <property type="match status" value="1"/>
</dbReference>
<dbReference type="Pfam" id="PF13193">
    <property type="entry name" value="AMP-binding_C"/>
    <property type="match status" value="2"/>
</dbReference>
<dbReference type="Pfam" id="PF00501">
    <property type="entry name" value="AMP-binding"/>
    <property type="match status" value="2"/>
</dbReference>
<dbReference type="SUPFAM" id="SSF56801">
    <property type="entry name" value="Acetyl-CoA synthetase-like"/>
    <property type="match status" value="2"/>
</dbReference>
<dbReference type="Pfam" id="PF00975">
    <property type="entry name" value="Thioesterase"/>
    <property type="match status" value="1"/>
</dbReference>
<dbReference type="InterPro" id="IPR001242">
    <property type="entry name" value="Condensation_dom"/>
</dbReference>
<dbReference type="InterPro" id="IPR029058">
    <property type="entry name" value="AB_hydrolase_fold"/>
</dbReference>
<dbReference type="InterPro" id="IPR025110">
    <property type="entry name" value="AMP-bd_C"/>
</dbReference>
<dbReference type="SMART" id="SM00823">
    <property type="entry name" value="PKS_PP"/>
    <property type="match status" value="2"/>
</dbReference>
<dbReference type="Gene3D" id="3.30.559.10">
    <property type="entry name" value="Chloramphenicol acetyltransferase-like domain"/>
    <property type="match status" value="2"/>
</dbReference>
<gene>
    <name evidence="6" type="ORF">KME25_29290</name>
</gene>
<dbReference type="FunFam" id="3.30.559.30:FF:000001">
    <property type="entry name" value="Non-ribosomal peptide synthetase"/>
    <property type="match status" value="1"/>
</dbReference>
<dbReference type="GO" id="GO:0044550">
    <property type="term" value="P:secondary metabolite biosynthetic process"/>
    <property type="evidence" value="ECO:0007669"/>
    <property type="project" value="UniProtKB-ARBA"/>
</dbReference>
<dbReference type="CDD" id="cd19531">
    <property type="entry name" value="LCL_NRPS-like"/>
    <property type="match status" value="1"/>
</dbReference>
<dbReference type="PANTHER" id="PTHR45527:SF1">
    <property type="entry name" value="FATTY ACID SYNTHASE"/>
    <property type="match status" value="1"/>
</dbReference>
<dbReference type="InterPro" id="IPR042099">
    <property type="entry name" value="ANL_N_sf"/>
</dbReference>
<dbReference type="InterPro" id="IPR045851">
    <property type="entry name" value="AMP-bd_C_sf"/>
</dbReference>
<dbReference type="FunFam" id="3.30.300.30:FF:000010">
    <property type="entry name" value="Enterobactin synthetase component F"/>
    <property type="match status" value="2"/>
</dbReference>
<dbReference type="GO" id="GO:0005737">
    <property type="term" value="C:cytoplasm"/>
    <property type="evidence" value="ECO:0007669"/>
    <property type="project" value="TreeGrafter"/>
</dbReference>
<dbReference type="SUPFAM" id="SSF53474">
    <property type="entry name" value="alpha/beta-Hydrolases"/>
    <property type="match status" value="1"/>
</dbReference>
<dbReference type="Gene3D" id="3.30.300.30">
    <property type="match status" value="2"/>
</dbReference>
<reference evidence="6" key="1">
    <citation type="submission" date="2021-05" db="EMBL/GenBank/DDBJ databases">
        <authorList>
            <person name="Pietrasiak N."/>
            <person name="Ward R."/>
            <person name="Stajich J.E."/>
            <person name="Kurbessoian T."/>
        </authorList>
    </citation>
    <scope>NUCLEOTIDE SEQUENCE</scope>
    <source>
        <strain evidence="6">CPER-KK1</strain>
    </source>
</reference>
<dbReference type="Proteomes" id="UP000753908">
    <property type="component" value="Unassembled WGS sequence"/>
</dbReference>
<dbReference type="GO" id="GO:0008610">
    <property type="term" value="P:lipid biosynthetic process"/>
    <property type="evidence" value="ECO:0007669"/>
    <property type="project" value="UniProtKB-ARBA"/>
</dbReference>
<dbReference type="Gene3D" id="3.40.50.980">
    <property type="match status" value="2"/>
</dbReference>
<feature type="domain" description="Carrier" evidence="5">
    <location>
        <begin position="980"/>
        <end position="1054"/>
    </location>
</feature>